<dbReference type="AlphaFoldDB" id="A0A1I0D6Z3"/>
<feature type="transmembrane region" description="Helical" evidence="7">
    <location>
        <begin position="45"/>
        <end position="66"/>
    </location>
</feature>
<evidence type="ECO:0000256" key="7">
    <source>
        <dbReference type="SAM" id="Phobius"/>
    </source>
</evidence>
<gene>
    <name evidence="8" type="ORF">SAMN04487772_11330</name>
</gene>
<keyword evidence="6 7" id="KW-0472">Membrane</keyword>
<keyword evidence="5 7" id="KW-1133">Transmembrane helix</keyword>
<dbReference type="Pfam" id="PF07690">
    <property type="entry name" value="MFS_1"/>
    <property type="match status" value="1"/>
</dbReference>
<dbReference type="STRING" id="29364.SAMN04487772_11330"/>
<comment type="subcellular location">
    <subcellularLocation>
        <location evidence="1">Cell membrane</location>
        <topology evidence="1">Multi-pass membrane protein</topology>
    </subcellularLocation>
</comment>
<proteinExistence type="predicted"/>
<dbReference type="Gene3D" id="1.20.1250.20">
    <property type="entry name" value="MFS general substrate transporter like domains"/>
    <property type="match status" value="1"/>
</dbReference>
<evidence type="ECO:0000256" key="6">
    <source>
        <dbReference type="ARBA" id="ARBA00023136"/>
    </source>
</evidence>
<dbReference type="PANTHER" id="PTHR23517:SF3">
    <property type="entry name" value="INTEGRAL MEMBRANE TRANSPORT PROTEIN"/>
    <property type="match status" value="1"/>
</dbReference>
<dbReference type="OrthoDB" id="9793283at2"/>
<evidence type="ECO:0000313" key="9">
    <source>
        <dbReference type="Proteomes" id="UP000199800"/>
    </source>
</evidence>
<organism evidence="8 9">
    <name type="scientific">[Clostridium] polysaccharolyticum</name>
    <dbReference type="NCBI Taxonomy" id="29364"/>
    <lineage>
        <taxon>Bacteria</taxon>
        <taxon>Bacillati</taxon>
        <taxon>Bacillota</taxon>
        <taxon>Clostridia</taxon>
        <taxon>Lachnospirales</taxon>
        <taxon>Lachnospiraceae</taxon>
    </lineage>
</organism>
<evidence type="ECO:0000256" key="1">
    <source>
        <dbReference type="ARBA" id="ARBA00004651"/>
    </source>
</evidence>
<dbReference type="RefSeq" id="WP_092478014.1">
    <property type="nucleotide sequence ID" value="NZ_FOHN01000013.1"/>
</dbReference>
<dbReference type="GO" id="GO:0022857">
    <property type="term" value="F:transmembrane transporter activity"/>
    <property type="evidence" value="ECO:0007669"/>
    <property type="project" value="InterPro"/>
</dbReference>
<feature type="transmembrane region" description="Helical" evidence="7">
    <location>
        <begin position="137"/>
        <end position="159"/>
    </location>
</feature>
<evidence type="ECO:0000256" key="2">
    <source>
        <dbReference type="ARBA" id="ARBA00022448"/>
    </source>
</evidence>
<feature type="transmembrane region" description="Helical" evidence="7">
    <location>
        <begin position="346"/>
        <end position="365"/>
    </location>
</feature>
<keyword evidence="3" id="KW-1003">Cell membrane</keyword>
<dbReference type="InterPro" id="IPR011701">
    <property type="entry name" value="MFS"/>
</dbReference>
<accession>A0A1I0D6Z3</accession>
<sequence>MRYIKVKTMPRAVWGVFWAFLIVSAGNYVSQFMTLYLNGILGLEAGFSGMIASLAGIAAVPGIILGGKLSDTWGVKKAFFIFQIMAVAVTVVIIFVENKTVTPIMIILNSAFINAIYPVCNAAIFEATDEENRSDAVALFLVGMYVGYMLSDLGCAIGFVNHYRILYIEEVILKVLSIGIFLCFAGTETKKEEKAYIKKDTQVQEKKKEGLMMILIKNPALFLFSICCCLFSIVHTQSAYSLPIQLHYKFGEMGSSYYGIIMMLNAFFIAAGTRFINKMAKGRDTLMVVLTATVLVGCGMGILVLNWGLPLYIISTVLWSSSYILELPFATTYIGNYAPKGMNGAFSAWIKMVTSAGYALSPVLFGYIIKQMGIHKVWWFCILFTVINVAVLVGIKTKETLSS</sequence>
<feature type="transmembrane region" description="Helical" evidence="7">
    <location>
        <begin position="210"/>
        <end position="235"/>
    </location>
</feature>
<keyword evidence="2" id="KW-0813">Transport</keyword>
<reference evidence="8 9" key="1">
    <citation type="submission" date="2016-10" db="EMBL/GenBank/DDBJ databases">
        <authorList>
            <person name="de Groot N.N."/>
        </authorList>
    </citation>
    <scope>NUCLEOTIDE SEQUENCE [LARGE SCALE GENOMIC DNA]</scope>
    <source>
        <strain evidence="8 9">DSM 1801</strain>
    </source>
</reference>
<feature type="transmembrane region" description="Helical" evidence="7">
    <location>
        <begin position="171"/>
        <end position="189"/>
    </location>
</feature>
<feature type="transmembrane region" description="Helical" evidence="7">
    <location>
        <begin position="12"/>
        <end position="33"/>
    </location>
</feature>
<dbReference type="PANTHER" id="PTHR23517">
    <property type="entry name" value="RESISTANCE PROTEIN MDTM, PUTATIVE-RELATED-RELATED"/>
    <property type="match status" value="1"/>
</dbReference>
<feature type="transmembrane region" description="Helical" evidence="7">
    <location>
        <begin position="255"/>
        <end position="273"/>
    </location>
</feature>
<name>A0A1I0D6Z3_9FIRM</name>
<dbReference type="SUPFAM" id="SSF103473">
    <property type="entry name" value="MFS general substrate transporter"/>
    <property type="match status" value="1"/>
</dbReference>
<evidence type="ECO:0000256" key="5">
    <source>
        <dbReference type="ARBA" id="ARBA00022989"/>
    </source>
</evidence>
<dbReference type="EMBL" id="FOHN01000013">
    <property type="protein sequence ID" value="SET27979.1"/>
    <property type="molecule type" value="Genomic_DNA"/>
</dbReference>
<dbReference type="Proteomes" id="UP000199800">
    <property type="component" value="Unassembled WGS sequence"/>
</dbReference>
<protein>
    <submittedName>
        <fullName evidence="8">Predicted arabinose efflux permease, MFS family</fullName>
    </submittedName>
</protein>
<evidence type="ECO:0000313" key="8">
    <source>
        <dbReference type="EMBL" id="SET27979.1"/>
    </source>
</evidence>
<feature type="transmembrane region" description="Helical" evidence="7">
    <location>
        <begin position="377"/>
        <end position="395"/>
    </location>
</feature>
<dbReference type="GO" id="GO:0005886">
    <property type="term" value="C:plasma membrane"/>
    <property type="evidence" value="ECO:0007669"/>
    <property type="project" value="UniProtKB-SubCell"/>
</dbReference>
<feature type="transmembrane region" description="Helical" evidence="7">
    <location>
        <begin position="78"/>
        <end position="96"/>
    </location>
</feature>
<dbReference type="InterPro" id="IPR036259">
    <property type="entry name" value="MFS_trans_sf"/>
</dbReference>
<keyword evidence="9" id="KW-1185">Reference proteome</keyword>
<feature type="transmembrane region" description="Helical" evidence="7">
    <location>
        <begin position="311"/>
        <end position="334"/>
    </location>
</feature>
<keyword evidence="4 7" id="KW-0812">Transmembrane</keyword>
<feature type="transmembrane region" description="Helical" evidence="7">
    <location>
        <begin position="102"/>
        <end position="125"/>
    </location>
</feature>
<evidence type="ECO:0000256" key="3">
    <source>
        <dbReference type="ARBA" id="ARBA00022475"/>
    </source>
</evidence>
<dbReference type="InterPro" id="IPR050171">
    <property type="entry name" value="MFS_Transporters"/>
</dbReference>
<feature type="transmembrane region" description="Helical" evidence="7">
    <location>
        <begin position="285"/>
        <end position="305"/>
    </location>
</feature>
<evidence type="ECO:0000256" key="4">
    <source>
        <dbReference type="ARBA" id="ARBA00022692"/>
    </source>
</evidence>